<dbReference type="Proteomes" id="UP000594014">
    <property type="component" value="Chromosome"/>
</dbReference>
<evidence type="ECO:0000313" key="1">
    <source>
        <dbReference type="EMBL" id="QOX65411.1"/>
    </source>
</evidence>
<dbReference type="EC" id="1.8.1.4" evidence="1"/>
<evidence type="ECO:0000313" key="2">
    <source>
        <dbReference type="Proteomes" id="UP000594014"/>
    </source>
</evidence>
<protein>
    <submittedName>
        <fullName evidence="1">Dihydrolipoyl dehydrogenase</fullName>
        <ecNumber evidence="1">1.8.1.4</ecNumber>
    </submittedName>
</protein>
<name>A0ACD1AFW7_9FIRM</name>
<proteinExistence type="predicted"/>
<sequence>MATEIIMPKAGMAMEEGTIVKWLKAEGDVVEQGEPLLEILTDKVNMEVEAQVSGTLLKILKQEGDVVPVIQTIGYIGAPGEILEEAKAENTPSKEVTVKNETSNGNPSSAAAGDSIASGGAAATNGNASKETGYDVVVIGGGPAGYVAAIKAAQLGGKVALVEQDVVGGTCLNRGCIPTKTYLKNAEILDTIRHASQRGIHLAGAEVSLDMDRIVAVKNEVVKTLTTGVAGLLRSYGVTTYHGIGRITREKKVSVDGKELLETKNIIIAGGSNPSRLKIPGMESSLVLTSDEILDLKEVPKHLAIIGGGVIGIELATVFAAYGSKVTIIELEDRLAPFMDGEISAELRKYAEKKGIILMTGTKLEKLEERDGTLLITTDKEVLEADKALLSIGRVADLEALGELELETERGKIKVNERMETSEAGVYAAGDITGKLMLAHAAFKMGEIAAANAMGGKEAVDLRYTPSAIYTSPEIGSVGLTEEAAKAKYEVSVGKFYFGANGRALASGEGTGFVKVLADKKYGQILGVHIVGPAAAELINEAAALMSMEITVHELSEIIHGHPTFSEALMEAAADCLQKCIHKPRPSKSGQ</sequence>
<organism evidence="1 2">
    <name type="scientific">Anoxybacterium hadale</name>
    <dbReference type="NCBI Taxonomy" id="3408580"/>
    <lineage>
        <taxon>Bacteria</taxon>
        <taxon>Bacillati</taxon>
        <taxon>Bacillota</taxon>
        <taxon>Clostridia</taxon>
        <taxon>Peptostreptococcales</taxon>
        <taxon>Anaerovoracaceae</taxon>
        <taxon>Anoxybacterium</taxon>
    </lineage>
</organism>
<keyword evidence="2" id="KW-1185">Reference proteome</keyword>
<keyword evidence="1" id="KW-0560">Oxidoreductase</keyword>
<dbReference type="EMBL" id="CP042469">
    <property type="protein sequence ID" value="QOX65411.1"/>
    <property type="molecule type" value="Genomic_DNA"/>
</dbReference>
<reference evidence="1" key="1">
    <citation type="submission" date="2019-08" db="EMBL/GenBank/DDBJ databases">
        <title>Genome sequence of Clostridiales bacterium MT110.</title>
        <authorList>
            <person name="Cao J."/>
        </authorList>
    </citation>
    <scope>NUCLEOTIDE SEQUENCE</scope>
    <source>
        <strain evidence="1">MT110</strain>
    </source>
</reference>
<accession>A0ACD1AFW7</accession>
<gene>
    <name evidence="1" type="primary">lpdA</name>
    <name evidence="1" type="ORF">FRZ06_19655</name>
</gene>